<sequence length="851" mass="96767">MSSKNSPAKITLGMIKGKPITMSVPVIRYHASDDELEELYPSTDEEKHLTPESEKSSPRPSPRKSCISIGDNDEGNLDRRSMSIDDNLSEGTTWRVLSDIKGKITKTFEDKISEMKHEKKKSKTDRSRDTSSLSDYEDLNDVTPTDENGSEKPIKDSSPVLKKRTHSSRFVGFSYIKTGIKTKKAEDDSVESGIEAAEAAFETEDVDAVFEDKKEANIDAHIRLHKNINNVLPVFSLNPSIVLSEYDKRFIQLKNRIYYQFFLLIIVLICFYFIPIPKYLMGICAGIFGSTMVQKIYKSFYKLLTIPTKTALPAVTEITAVQEHVIVEKFEGWLNELPYRYEPENYHVARTKPVFLKLEGENLQLIETRTRIPKRAVWDEAKHKPKFTKKRVYNLADSKVDLLPSGLIRRRRWSKKYPICVTFDKDTVKESILQDNSSDEEPQVLDIENDKIILEEDETDEDISNSKDVFEDCQDDASDEGTKIKLYLFARTDRQKEDWYRRLILASKQESKRSSISSSAVDSKPSTPSLAISEMSSFLTYQAYMARYVENLPTTPSFETKSSNSISHDGLWINALFGRILFDMHKCPDMINALQDKIQRKLSNIKLPYFMESLTVSELVIGQGAPIIHSATKPLMNERGLWFDLEITYEGSLTMTIETKLNLMKLKRTGSVTPTSNDGNEKLRPARSPMFDSDVEDSPETSTEEEDSISLSASPSSKDNTPTQSSGKKFLNMVDKLASNKYFQHATELSYIKKAMEGVSKTEIRLMVSVSSIEGCLSVNIPPPPTDRLWYGFKPVPKINLTAKPAVGERAFNIGYVTKWIETKLLREFEKVVVLPNMDDLVIPLCPNYPY</sequence>
<keyword evidence="2" id="KW-0813">Transport</keyword>
<feature type="transmembrane region" description="Helical" evidence="10">
    <location>
        <begin position="257"/>
        <end position="274"/>
    </location>
</feature>
<dbReference type="CDD" id="cd21675">
    <property type="entry name" value="SMP_TEX2"/>
    <property type="match status" value="1"/>
</dbReference>
<evidence type="ECO:0000313" key="13">
    <source>
        <dbReference type="EMBL" id="KAL3399622.1"/>
    </source>
</evidence>
<evidence type="ECO:0000256" key="4">
    <source>
        <dbReference type="ARBA" id="ARBA00022824"/>
    </source>
</evidence>
<keyword evidence="14" id="KW-1185">Reference proteome</keyword>
<evidence type="ECO:0000256" key="6">
    <source>
        <dbReference type="ARBA" id="ARBA00023055"/>
    </source>
</evidence>
<dbReference type="PROSITE" id="PS51847">
    <property type="entry name" value="SMP"/>
    <property type="match status" value="1"/>
</dbReference>
<dbReference type="EMBL" id="JBJJXI010000055">
    <property type="protein sequence ID" value="KAL3399622.1"/>
    <property type="molecule type" value="Genomic_DNA"/>
</dbReference>
<dbReference type="PROSITE" id="PS50003">
    <property type="entry name" value="PH_DOMAIN"/>
    <property type="match status" value="1"/>
</dbReference>
<gene>
    <name evidence="13" type="ORF">TKK_006886</name>
</gene>
<comment type="caution">
    <text evidence="13">The sequence shown here is derived from an EMBL/GenBank/DDBJ whole genome shotgun (WGS) entry which is preliminary data.</text>
</comment>
<feature type="compositionally biased region" description="Polar residues" evidence="9">
    <location>
        <begin position="711"/>
        <end position="727"/>
    </location>
</feature>
<evidence type="ECO:0000256" key="1">
    <source>
        <dbReference type="ARBA" id="ARBA00004586"/>
    </source>
</evidence>
<evidence type="ECO:0000256" key="7">
    <source>
        <dbReference type="ARBA" id="ARBA00023121"/>
    </source>
</evidence>
<keyword evidence="6" id="KW-0445">Lipid transport</keyword>
<dbReference type="PANTHER" id="PTHR13466:SF0">
    <property type="entry name" value="SMP-LTD DOMAIN-CONTAINING PROTEIN"/>
    <property type="match status" value="1"/>
</dbReference>
<evidence type="ECO:0008006" key="15">
    <source>
        <dbReference type="Google" id="ProtNLM"/>
    </source>
</evidence>
<dbReference type="GO" id="GO:0005789">
    <property type="term" value="C:endoplasmic reticulum membrane"/>
    <property type="evidence" value="ECO:0007669"/>
    <property type="project" value="UniProtKB-SubCell"/>
</dbReference>
<evidence type="ECO:0000256" key="9">
    <source>
        <dbReference type="SAM" id="MobiDB-lite"/>
    </source>
</evidence>
<feature type="domain" description="PH" evidence="11">
    <location>
        <begin position="401"/>
        <end position="508"/>
    </location>
</feature>
<evidence type="ECO:0000256" key="5">
    <source>
        <dbReference type="ARBA" id="ARBA00022989"/>
    </source>
</evidence>
<keyword evidence="5 10" id="KW-1133">Transmembrane helix</keyword>
<dbReference type="PANTHER" id="PTHR13466">
    <property type="entry name" value="TEX2 PROTEIN-RELATED"/>
    <property type="match status" value="1"/>
</dbReference>
<evidence type="ECO:0000256" key="3">
    <source>
        <dbReference type="ARBA" id="ARBA00022692"/>
    </source>
</evidence>
<evidence type="ECO:0000259" key="12">
    <source>
        <dbReference type="PROSITE" id="PS51847"/>
    </source>
</evidence>
<organism evidence="13 14">
    <name type="scientific">Trichogramma kaykai</name>
    <dbReference type="NCBI Taxonomy" id="54128"/>
    <lineage>
        <taxon>Eukaryota</taxon>
        <taxon>Metazoa</taxon>
        <taxon>Ecdysozoa</taxon>
        <taxon>Arthropoda</taxon>
        <taxon>Hexapoda</taxon>
        <taxon>Insecta</taxon>
        <taxon>Pterygota</taxon>
        <taxon>Neoptera</taxon>
        <taxon>Endopterygota</taxon>
        <taxon>Hymenoptera</taxon>
        <taxon>Apocrita</taxon>
        <taxon>Proctotrupomorpha</taxon>
        <taxon>Chalcidoidea</taxon>
        <taxon>Trichogrammatidae</taxon>
        <taxon>Trichogramma</taxon>
    </lineage>
</organism>
<feature type="domain" description="SMP-LTD" evidence="12">
    <location>
        <begin position="564"/>
        <end position="844"/>
    </location>
</feature>
<feature type="compositionally biased region" description="Acidic residues" evidence="9">
    <location>
        <begin position="693"/>
        <end position="708"/>
    </location>
</feature>
<dbReference type="Proteomes" id="UP001627154">
    <property type="component" value="Unassembled WGS sequence"/>
</dbReference>
<evidence type="ECO:0000256" key="10">
    <source>
        <dbReference type="SAM" id="Phobius"/>
    </source>
</evidence>
<protein>
    <recommendedName>
        <fullName evidence="15">SMP-LTD domain-containing protein</fullName>
    </recommendedName>
</protein>
<dbReference type="AlphaFoldDB" id="A0ABD2X2P9"/>
<evidence type="ECO:0000256" key="2">
    <source>
        <dbReference type="ARBA" id="ARBA00022448"/>
    </source>
</evidence>
<accession>A0ABD2X2P9</accession>
<keyword evidence="4" id="KW-0256">Endoplasmic reticulum</keyword>
<keyword evidence="3 10" id="KW-0812">Transmembrane</keyword>
<name>A0ABD2X2P9_9HYME</name>
<feature type="compositionally biased region" description="Basic and acidic residues" evidence="9">
    <location>
        <begin position="44"/>
        <end position="57"/>
    </location>
</feature>
<feature type="region of interest" description="Disordered" evidence="9">
    <location>
        <begin position="670"/>
        <end position="727"/>
    </location>
</feature>
<dbReference type="InterPro" id="IPR031468">
    <property type="entry name" value="SMP_LBD"/>
</dbReference>
<dbReference type="InterPro" id="IPR001849">
    <property type="entry name" value="PH_domain"/>
</dbReference>
<feature type="region of interest" description="Disordered" evidence="9">
    <location>
        <begin position="35"/>
        <end position="88"/>
    </location>
</feature>
<dbReference type="GO" id="GO:0006869">
    <property type="term" value="P:lipid transport"/>
    <property type="evidence" value="ECO:0007669"/>
    <property type="project" value="UniProtKB-KW"/>
</dbReference>
<keyword evidence="8 10" id="KW-0472">Membrane</keyword>
<dbReference type="GO" id="GO:0008289">
    <property type="term" value="F:lipid binding"/>
    <property type="evidence" value="ECO:0007669"/>
    <property type="project" value="UniProtKB-KW"/>
</dbReference>
<comment type="subcellular location">
    <subcellularLocation>
        <location evidence="1">Endoplasmic reticulum membrane</location>
    </subcellularLocation>
</comment>
<reference evidence="13 14" key="1">
    <citation type="journal article" date="2024" name="bioRxiv">
        <title>A reference genome for Trichogramma kaykai: A tiny desert-dwelling parasitoid wasp with competing sex-ratio distorters.</title>
        <authorList>
            <person name="Culotta J."/>
            <person name="Lindsey A.R."/>
        </authorList>
    </citation>
    <scope>NUCLEOTIDE SEQUENCE [LARGE SCALE GENOMIC DNA]</scope>
    <source>
        <strain evidence="13 14">KSX58</strain>
    </source>
</reference>
<evidence type="ECO:0000256" key="8">
    <source>
        <dbReference type="ARBA" id="ARBA00023136"/>
    </source>
</evidence>
<evidence type="ECO:0000259" key="11">
    <source>
        <dbReference type="PROSITE" id="PS50003"/>
    </source>
</evidence>
<feature type="region of interest" description="Disordered" evidence="9">
    <location>
        <begin position="114"/>
        <end position="163"/>
    </location>
</feature>
<keyword evidence="7" id="KW-0446">Lipid-binding</keyword>
<evidence type="ECO:0000313" key="14">
    <source>
        <dbReference type="Proteomes" id="UP001627154"/>
    </source>
</evidence>
<proteinExistence type="predicted"/>